<organism evidence="1 2">
    <name type="scientific">[Emmonsia] crescens</name>
    <dbReference type="NCBI Taxonomy" id="73230"/>
    <lineage>
        <taxon>Eukaryota</taxon>
        <taxon>Fungi</taxon>
        <taxon>Dikarya</taxon>
        <taxon>Ascomycota</taxon>
        <taxon>Pezizomycotina</taxon>
        <taxon>Eurotiomycetes</taxon>
        <taxon>Eurotiomycetidae</taxon>
        <taxon>Onygenales</taxon>
        <taxon>Ajellomycetaceae</taxon>
        <taxon>Emergomyces</taxon>
    </lineage>
</organism>
<dbReference type="AlphaFoldDB" id="A0A0G2JBS0"/>
<dbReference type="VEuPathDB" id="FungiDB:EMCG_06364"/>
<dbReference type="EMBL" id="LCZI01000159">
    <property type="protein sequence ID" value="KKZ67966.1"/>
    <property type="molecule type" value="Genomic_DNA"/>
</dbReference>
<comment type="caution">
    <text evidence="1">The sequence shown here is derived from an EMBL/GenBank/DDBJ whole genome shotgun (WGS) entry which is preliminary data.</text>
</comment>
<dbReference type="Proteomes" id="UP000034164">
    <property type="component" value="Unassembled WGS sequence"/>
</dbReference>
<reference evidence="2" key="1">
    <citation type="journal article" date="2015" name="PLoS Genet.">
        <title>The dynamic genome and transcriptome of the human fungal pathogen Blastomyces and close relative Emmonsia.</title>
        <authorList>
            <person name="Munoz J.F."/>
            <person name="Gauthier G.M."/>
            <person name="Desjardins C.A."/>
            <person name="Gallo J.E."/>
            <person name="Holder J."/>
            <person name="Sullivan T.D."/>
            <person name="Marty A.J."/>
            <person name="Carmen J.C."/>
            <person name="Chen Z."/>
            <person name="Ding L."/>
            <person name="Gujja S."/>
            <person name="Magrini V."/>
            <person name="Misas E."/>
            <person name="Mitreva M."/>
            <person name="Priest M."/>
            <person name="Saif S."/>
            <person name="Whiston E.A."/>
            <person name="Young S."/>
            <person name="Zeng Q."/>
            <person name="Goldman W.E."/>
            <person name="Mardis E.R."/>
            <person name="Taylor J.W."/>
            <person name="McEwen J.G."/>
            <person name="Clay O.K."/>
            <person name="Klein B.S."/>
            <person name="Cuomo C.A."/>
        </authorList>
    </citation>
    <scope>NUCLEOTIDE SEQUENCE [LARGE SCALE GENOMIC DNA]</scope>
    <source>
        <strain evidence="2">UAMH 3008</strain>
    </source>
</reference>
<dbReference type="OrthoDB" id="10371302at2759"/>
<accession>A0A0G2JBS0</accession>
<sequence length="92" mass="10054">MDESDANAPRRVRTSGTRRLCTHAAIASLTRPHHTFGPAPSSRITPSLHIYMAYAAQTWSGKSDATSARSRTYRRDFLSGLIGQTATSPHRG</sequence>
<name>A0A0G2JBS0_9EURO</name>
<protein>
    <submittedName>
        <fullName evidence="1">Uncharacterized protein</fullName>
    </submittedName>
</protein>
<evidence type="ECO:0000313" key="2">
    <source>
        <dbReference type="Proteomes" id="UP000034164"/>
    </source>
</evidence>
<gene>
    <name evidence="1" type="ORF">EMCG_06364</name>
</gene>
<proteinExistence type="predicted"/>
<evidence type="ECO:0000313" key="1">
    <source>
        <dbReference type="EMBL" id="KKZ67966.1"/>
    </source>
</evidence>